<dbReference type="SUPFAM" id="SSF47923">
    <property type="entry name" value="Ypt/Rab-GAP domain of gyp1p"/>
    <property type="match status" value="2"/>
</dbReference>
<gene>
    <name evidence="4" type="ORF">EZS28_017553</name>
</gene>
<feature type="region of interest" description="Disordered" evidence="1">
    <location>
        <begin position="96"/>
        <end position="121"/>
    </location>
</feature>
<keyword evidence="2" id="KW-0472">Membrane</keyword>
<dbReference type="Pfam" id="PF00566">
    <property type="entry name" value="RabGAP-TBC"/>
    <property type="match status" value="1"/>
</dbReference>
<evidence type="ECO:0000256" key="1">
    <source>
        <dbReference type="SAM" id="MobiDB-lite"/>
    </source>
</evidence>
<dbReference type="SMART" id="SM00164">
    <property type="entry name" value="TBC"/>
    <property type="match status" value="1"/>
</dbReference>
<protein>
    <submittedName>
        <fullName evidence="4">Putative TBC1 domain family member 22B</fullName>
    </submittedName>
</protein>
<comment type="caution">
    <text evidence="4">The sequence shown here is derived from an EMBL/GenBank/DDBJ whole genome shotgun (WGS) entry which is preliminary data.</text>
</comment>
<dbReference type="InterPro" id="IPR000195">
    <property type="entry name" value="Rab-GAP-TBC_dom"/>
</dbReference>
<sequence>MLQQGQAVDLGMKMLPEWARVVLRQIRIDIPRTHAQKGSVAQQLLEEGIVQAMLERILFVWAIRHPAAGYVQGLNDMLLPMISVLLQPIVSQPQQFATQPSQNSSSQSSSSQSAIISTEQMRTPTIQGRSIMREQLIIDCTKLKLIPVQELRAVEADAYYCFAALIDSLQDSYTHAQLGIQRMVALMEQIVRKGFGDRGQRVAQHLVDDCGMDFMQFSFRWMNCLLVREFPPRLYHRLLDSYFSIGSTFGTFHVCVCAALLMYFEKDLLAKDFQGCVMFLQVLPTEKWVYVDMEKLLSSANRLYSALKSVKTSNNQNKIG</sequence>
<dbReference type="Gene3D" id="1.10.8.270">
    <property type="entry name" value="putative rabgap domain of human tbc1 domain family member 14 like domains"/>
    <property type="match status" value="1"/>
</dbReference>
<keyword evidence="2" id="KW-0812">Transmembrane</keyword>
<feature type="transmembrane region" description="Helical" evidence="2">
    <location>
        <begin position="242"/>
        <end position="264"/>
    </location>
</feature>
<evidence type="ECO:0000259" key="3">
    <source>
        <dbReference type="PROSITE" id="PS50086"/>
    </source>
</evidence>
<evidence type="ECO:0000313" key="4">
    <source>
        <dbReference type="EMBL" id="KAA6386920.1"/>
    </source>
</evidence>
<accession>A0A5J4VWR8</accession>
<evidence type="ECO:0000313" key="5">
    <source>
        <dbReference type="Proteomes" id="UP000324800"/>
    </source>
</evidence>
<feature type="compositionally biased region" description="Low complexity" evidence="1">
    <location>
        <begin position="101"/>
        <end position="113"/>
    </location>
</feature>
<dbReference type="EMBL" id="SNRW01004591">
    <property type="protein sequence ID" value="KAA6386920.1"/>
    <property type="molecule type" value="Genomic_DNA"/>
</dbReference>
<name>A0A5J4VWR8_9EUKA</name>
<dbReference type="GO" id="GO:0005096">
    <property type="term" value="F:GTPase activator activity"/>
    <property type="evidence" value="ECO:0007669"/>
    <property type="project" value="TreeGrafter"/>
</dbReference>
<dbReference type="AlphaFoldDB" id="A0A5J4VWR8"/>
<dbReference type="Gene3D" id="1.10.472.80">
    <property type="entry name" value="Ypt/Rab-GAP domain of gyp1p, domain 3"/>
    <property type="match status" value="1"/>
</dbReference>
<dbReference type="PANTHER" id="PTHR22957">
    <property type="entry name" value="TBC1 DOMAIN FAMILY MEMBER GTPASE-ACTIVATING PROTEIN"/>
    <property type="match status" value="1"/>
</dbReference>
<proteinExistence type="predicted"/>
<dbReference type="PANTHER" id="PTHR22957:SF26">
    <property type="entry name" value="LD44506P"/>
    <property type="match status" value="1"/>
</dbReference>
<evidence type="ECO:0000256" key="2">
    <source>
        <dbReference type="SAM" id="Phobius"/>
    </source>
</evidence>
<reference evidence="4 5" key="1">
    <citation type="submission" date="2019-03" db="EMBL/GenBank/DDBJ databases">
        <title>Single cell metagenomics reveals metabolic interactions within the superorganism composed of flagellate Streblomastix strix and complex community of Bacteroidetes bacteria on its surface.</title>
        <authorList>
            <person name="Treitli S.C."/>
            <person name="Kolisko M."/>
            <person name="Husnik F."/>
            <person name="Keeling P."/>
            <person name="Hampl V."/>
        </authorList>
    </citation>
    <scope>NUCLEOTIDE SEQUENCE [LARGE SCALE GENOMIC DNA]</scope>
    <source>
        <strain evidence="4">ST1C</strain>
    </source>
</reference>
<dbReference type="PROSITE" id="PS50086">
    <property type="entry name" value="TBC_RABGAP"/>
    <property type="match status" value="1"/>
</dbReference>
<organism evidence="4 5">
    <name type="scientific">Streblomastix strix</name>
    <dbReference type="NCBI Taxonomy" id="222440"/>
    <lineage>
        <taxon>Eukaryota</taxon>
        <taxon>Metamonada</taxon>
        <taxon>Preaxostyla</taxon>
        <taxon>Oxymonadida</taxon>
        <taxon>Streblomastigidae</taxon>
        <taxon>Streblomastix</taxon>
    </lineage>
</organism>
<dbReference type="OrthoDB" id="26371at2759"/>
<feature type="domain" description="Rab-GAP TBC" evidence="3">
    <location>
        <begin position="1"/>
        <end position="246"/>
    </location>
</feature>
<keyword evidence="2" id="KW-1133">Transmembrane helix</keyword>
<dbReference type="InterPro" id="IPR035969">
    <property type="entry name" value="Rab-GAP_TBC_sf"/>
</dbReference>
<dbReference type="Proteomes" id="UP000324800">
    <property type="component" value="Unassembled WGS sequence"/>
</dbReference>